<dbReference type="InterPro" id="IPR000014">
    <property type="entry name" value="PAS"/>
</dbReference>
<dbReference type="PROSITE" id="PS50112">
    <property type="entry name" value="PAS"/>
    <property type="match status" value="1"/>
</dbReference>
<dbReference type="NCBIfam" id="TIGR00229">
    <property type="entry name" value="sensory_box"/>
    <property type="match status" value="1"/>
</dbReference>
<dbReference type="InterPro" id="IPR035965">
    <property type="entry name" value="PAS-like_dom_sf"/>
</dbReference>
<evidence type="ECO:0000313" key="5">
    <source>
        <dbReference type="Proteomes" id="UP000199062"/>
    </source>
</evidence>
<gene>
    <name evidence="4" type="ORF">SAMN05216559_3942</name>
</gene>
<reference evidence="4 5" key="1">
    <citation type="submission" date="2016-10" db="EMBL/GenBank/DDBJ databases">
        <authorList>
            <person name="de Groot N.N."/>
        </authorList>
    </citation>
    <scope>NUCLEOTIDE SEQUENCE [LARGE SCALE GENOMIC DNA]</scope>
    <source>
        <strain evidence="4 5">CGMCC 1.10457</strain>
    </source>
</reference>
<evidence type="ECO:0000259" key="3">
    <source>
        <dbReference type="PROSITE" id="PS50112"/>
    </source>
</evidence>
<dbReference type="Gene3D" id="3.30.450.20">
    <property type="entry name" value="PAS domain"/>
    <property type="match status" value="1"/>
</dbReference>
<evidence type="ECO:0000256" key="1">
    <source>
        <dbReference type="PROSITE-ProRule" id="PRU00169"/>
    </source>
</evidence>
<dbReference type="EMBL" id="FOZK01000005">
    <property type="protein sequence ID" value="SFS11778.1"/>
    <property type="molecule type" value="Genomic_DNA"/>
</dbReference>
<evidence type="ECO:0000259" key="2">
    <source>
        <dbReference type="PROSITE" id="PS50110"/>
    </source>
</evidence>
<dbReference type="STRING" id="767519.SAMN05216559_3942"/>
<name>A0A1I6M849_9EURY</name>
<dbReference type="Proteomes" id="UP000199062">
    <property type="component" value="Unassembled WGS sequence"/>
</dbReference>
<dbReference type="Pfam" id="PF08448">
    <property type="entry name" value="PAS_4"/>
    <property type="match status" value="1"/>
</dbReference>
<dbReference type="GO" id="GO:0000160">
    <property type="term" value="P:phosphorelay signal transduction system"/>
    <property type="evidence" value="ECO:0007669"/>
    <property type="project" value="InterPro"/>
</dbReference>
<feature type="domain" description="Response regulatory" evidence="2">
    <location>
        <begin position="25"/>
        <end position="143"/>
    </location>
</feature>
<feature type="domain" description="PAS" evidence="3">
    <location>
        <begin position="166"/>
        <end position="199"/>
    </location>
</feature>
<comment type="caution">
    <text evidence="1">Lacks conserved residue(s) required for the propagation of feature annotation.</text>
</comment>
<proteinExistence type="predicted"/>
<dbReference type="SMART" id="SM00091">
    <property type="entry name" value="PAS"/>
    <property type="match status" value="1"/>
</dbReference>
<dbReference type="PROSITE" id="PS50110">
    <property type="entry name" value="RESPONSE_REGULATORY"/>
    <property type="match status" value="1"/>
</dbReference>
<dbReference type="InterPro" id="IPR001789">
    <property type="entry name" value="Sig_transdc_resp-reg_receiver"/>
</dbReference>
<organism evidence="4 5">
    <name type="scientific">Halomicrobium zhouii</name>
    <dbReference type="NCBI Taxonomy" id="767519"/>
    <lineage>
        <taxon>Archaea</taxon>
        <taxon>Methanobacteriati</taxon>
        <taxon>Methanobacteriota</taxon>
        <taxon>Stenosarchaea group</taxon>
        <taxon>Halobacteria</taxon>
        <taxon>Halobacteriales</taxon>
        <taxon>Haloarculaceae</taxon>
        <taxon>Halomicrobium</taxon>
    </lineage>
</organism>
<protein>
    <submittedName>
        <fullName evidence="4">PAS domain S-box-containing protein</fullName>
    </submittedName>
</protein>
<dbReference type="AlphaFoldDB" id="A0A1I6M849"/>
<dbReference type="InterPro" id="IPR013656">
    <property type="entry name" value="PAS_4"/>
</dbReference>
<sequence length="267" mass="28477">MAMIESGSSPAELLPGEEQPAASISVLGVAADPDAEEGLGELLAGDPLADADRISVPTVTTPAAAPAHVDAADCVVVGSDLSEDDSLELLETILERDRTVPVVLLAHAPSRAVRDALTELDWTDRLRPAATRSERAHLADRIRTVVGYRRVTAMARRSLAALAHGSDAVAIVAPDGTVEYVNPLFARQFGAAPSEFVGRPWRALFPDAEVSRLAEDAFPSLADGWRWIGDCELRRADGSTFTAQTRIDALDDDSLVFTVSDRPVDED</sequence>
<evidence type="ECO:0000313" key="4">
    <source>
        <dbReference type="EMBL" id="SFS11778.1"/>
    </source>
</evidence>
<keyword evidence="5" id="KW-1185">Reference proteome</keyword>
<accession>A0A1I6M849</accession>
<dbReference type="SUPFAM" id="SSF55785">
    <property type="entry name" value="PYP-like sensor domain (PAS domain)"/>
    <property type="match status" value="1"/>
</dbReference>
<dbReference type="CDD" id="cd00130">
    <property type="entry name" value="PAS"/>
    <property type="match status" value="1"/>
</dbReference>